<comment type="caution">
    <text evidence="2">The sequence shown here is derived from an EMBL/GenBank/DDBJ whole genome shotgun (WGS) entry which is preliminary data.</text>
</comment>
<keyword evidence="1" id="KW-0732">Signal</keyword>
<protein>
    <recommendedName>
        <fullName evidence="4">Lipocalin-like domain-containing protein</fullName>
    </recommendedName>
</protein>
<evidence type="ECO:0000256" key="1">
    <source>
        <dbReference type="SAM" id="SignalP"/>
    </source>
</evidence>
<sequence>MKTLRFIGMAIIAVVISVNFVACSSDDDDENESNSPLVGTWVNIENRNSVEYKDVMTINADGTGSDAIYINGQLDKDGVDNFKYTYDEKSKVFTWIWEEDSDGESDVYSMHVQELTSSKLVLVDDMDEEGEGEVITYTKQ</sequence>
<dbReference type="AlphaFoldDB" id="A0A9P4A5U0"/>
<evidence type="ECO:0000313" key="2">
    <source>
        <dbReference type="EMBL" id="KAA5497110.1"/>
    </source>
</evidence>
<feature type="chain" id="PRO_5040180097" description="Lipocalin-like domain-containing protein" evidence="1">
    <location>
        <begin position="25"/>
        <end position="140"/>
    </location>
</feature>
<evidence type="ECO:0000313" key="3">
    <source>
        <dbReference type="Proteomes" id="UP000368418"/>
    </source>
</evidence>
<dbReference type="EMBL" id="VVYD01000014">
    <property type="protein sequence ID" value="KAA5497110.1"/>
    <property type="molecule type" value="Genomic_DNA"/>
</dbReference>
<evidence type="ECO:0008006" key="4">
    <source>
        <dbReference type="Google" id="ProtNLM"/>
    </source>
</evidence>
<name>A0A9P4A5U0_9BACE</name>
<accession>A0A9P4A5U0</accession>
<gene>
    <name evidence="2" type="ORF">F2Y31_14645</name>
</gene>
<organism evidence="2 3">
    <name type="scientific">Bacteroides caccae</name>
    <dbReference type="NCBI Taxonomy" id="47678"/>
    <lineage>
        <taxon>Bacteria</taxon>
        <taxon>Pseudomonadati</taxon>
        <taxon>Bacteroidota</taxon>
        <taxon>Bacteroidia</taxon>
        <taxon>Bacteroidales</taxon>
        <taxon>Bacteroidaceae</taxon>
        <taxon>Bacteroides</taxon>
    </lineage>
</organism>
<reference evidence="2 3" key="1">
    <citation type="journal article" date="2019" name="Nat. Med.">
        <title>A library of human gut bacterial isolates paired with longitudinal multiomics data enables mechanistic microbiome research.</title>
        <authorList>
            <person name="Poyet M."/>
            <person name="Groussin M."/>
            <person name="Gibbons S.M."/>
            <person name="Avila-Pacheco J."/>
            <person name="Jiang X."/>
            <person name="Kearney S.M."/>
            <person name="Perrotta A.R."/>
            <person name="Berdy B."/>
            <person name="Zhao S."/>
            <person name="Lieberman T.D."/>
            <person name="Swanson P.K."/>
            <person name="Smith M."/>
            <person name="Roesemann S."/>
            <person name="Alexander J.E."/>
            <person name="Rich S.A."/>
            <person name="Livny J."/>
            <person name="Vlamakis H."/>
            <person name="Clish C."/>
            <person name="Bullock K."/>
            <person name="Deik A."/>
            <person name="Scott J."/>
            <person name="Pierce K.A."/>
            <person name="Xavier R.J."/>
            <person name="Alm E.J."/>
        </authorList>
    </citation>
    <scope>NUCLEOTIDE SEQUENCE [LARGE SCALE GENOMIC DNA]</scope>
    <source>
        <strain evidence="2 3">BIOML-A19</strain>
    </source>
</reference>
<dbReference type="Proteomes" id="UP000368418">
    <property type="component" value="Unassembled WGS sequence"/>
</dbReference>
<feature type="signal peptide" evidence="1">
    <location>
        <begin position="1"/>
        <end position="24"/>
    </location>
</feature>
<proteinExistence type="predicted"/>